<proteinExistence type="predicted"/>
<feature type="compositionally biased region" description="Basic residues" evidence="1">
    <location>
        <begin position="116"/>
        <end position="128"/>
    </location>
</feature>
<accession>A0A6G1GSS9</accession>
<feature type="compositionally biased region" description="Basic residues" evidence="1">
    <location>
        <begin position="87"/>
        <end position="96"/>
    </location>
</feature>
<dbReference type="AlphaFoldDB" id="A0A6G1GSS9"/>
<feature type="region of interest" description="Disordered" evidence="1">
    <location>
        <begin position="1"/>
        <end position="21"/>
    </location>
</feature>
<gene>
    <name evidence="2" type="ORF">K402DRAFT_396178</name>
</gene>
<organism evidence="2 3">
    <name type="scientific">Aulographum hederae CBS 113979</name>
    <dbReference type="NCBI Taxonomy" id="1176131"/>
    <lineage>
        <taxon>Eukaryota</taxon>
        <taxon>Fungi</taxon>
        <taxon>Dikarya</taxon>
        <taxon>Ascomycota</taxon>
        <taxon>Pezizomycotina</taxon>
        <taxon>Dothideomycetes</taxon>
        <taxon>Pleosporomycetidae</taxon>
        <taxon>Aulographales</taxon>
        <taxon>Aulographaceae</taxon>
    </lineage>
</organism>
<protein>
    <submittedName>
        <fullName evidence="2">Uncharacterized protein</fullName>
    </submittedName>
</protein>
<name>A0A6G1GSS9_9PEZI</name>
<reference evidence="2" key="1">
    <citation type="journal article" date="2020" name="Stud. Mycol.">
        <title>101 Dothideomycetes genomes: a test case for predicting lifestyles and emergence of pathogens.</title>
        <authorList>
            <person name="Haridas S."/>
            <person name="Albert R."/>
            <person name="Binder M."/>
            <person name="Bloem J."/>
            <person name="Labutti K."/>
            <person name="Salamov A."/>
            <person name="Andreopoulos B."/>
            <person name="Baker S."/>
            <person name="Barry K."/>
            <person name="Bills G."/>
            <person name="Bluhm B."/>
            <person name="Cannon C."/>
            <person name="Castanera R."/>
            <person name="Culley D."/>
            <person name="Daum C."/>
            <person name="Ezra D."/>
            <person name="Gonzalez J."/>
            <person name="Henrissat B."/>
            <person name="Kuo A."/>
            <person name="Liang C."/>
            <person name="Lipzen A."/>
            <person name="Lutzoni F."/>
            <person name="Magnuson J."/>
            <person name="Mondo S."/>
            <person name="Nolan M."/>
            <person name="Ohm R."/>
            <person name="Pangilinan J."/>
            <person name="Park H.-J."/>
            <person name="Ramirez L."/>
            <person name="Alfaro M."/>
            <person name="Sun H."/>
            <person name="Tritt A."/>
            <person name="Yoshinaga Y."/>
            <person name="Zwiers L.-H."/>
            <person name="Turgeon B."/>
            <person name="Goodwin S."/>
            <person name="Spatafora J."/>
            <person name="Crous P."/>
            <person name="Grigoriev I."/>
        </authorList>
    </citation>
    <scope>NUCLEOTIDE SEQUENCE</scope>
    <source>
        <strain evidence="2">CBS 113979</strain>
    </source>
</reference>
<feature type="region of interest" description="Disordered" evidence="1">
    <location>
        <begin position="71"/>
        <end position="163"/>
    </location>
</feature>
<dbReference type="OrthoDB" id="5403747at2759"/>
<dbReference type="Proteomes" id="UP000800041">
    <property type="component" value="Unassembled WGS sequence"/>
</dbReference>
<evidence type="ECO:0000313" key="3">
    <source>
        <dbReference type="Proteomes" id="UP000800041"/>
    </source>
</evidence>
<feature type="compositionally biased region" description="Low complexity" evidence="1">
    <location>
        <begin position="75"/>
        <end position="86"/>
    </location>
</feature>
<feature type="compositionally biased region" description="Acidic residues" evidence="1">
    <location>
        <begin position="135"/>
        <end position="163"/>
    </location>
</feature>
<sequence length="163" mass="17585">MSDEASTSAAEAPNKNMGLNDREVQFVAAVFRSLKSAPEIDYPKVAELMGMSNPRSASNSWAAIKKKMFPDGLGATSSATSTPRKTATPRKTKKRAATPDDDGDSGEKDAETMKTPAKKARKARGKAAAKKEEEVKEEMEVEDGEGGPVKEEEDMEEGEQMEV</sequence>
<evidence type="ECO:0000256" key="1">
    <source>
        <dbReference type="SAM" id="MobiDB-lite"/>
    </source>
</evidence>
<keyword evidence="3" id="KW-1185">Reference proteome</keyword>
<evidence type="ECO:0000313" key="2">
    <source>
        <dbReference type="EMBL" id="KAF1983985.1"/>
    </source>
</evidence>
<dbReference type="EMBL" id="ML977171">
    <property type="protein sequence ID" value="KAF1983985.1"/>
    <property type="molecule type" value="Genomic_DNA"/>
</dbReference>